<dbReference type="STRING" id="355548.SAMN04487945_1478"/>
<dbReference type="InterPro" id="IPR005149">
    <property type="entry name" value="Tscrpt_reg_PadR_N"/>
</dbReference>
<dbReference type="Pfam" id="PF03551">
    <property type="entry name" value="PadR"/>
    <property type="match status" value="1"/>
</dbReference>
<dbReference type="Gene3D" id="1.10.10.10">
    <property type="entry name" value="Winged helix-like DNA-binding domain superfamily/Winged helix DNA-binding domain"/>
    <property type="match status" value="1"/>
</dbReference>
<dbReference type="OrthoDB" id="262522at2157"/>
<dbReference type="Proteomes" id="UP000198518">
    <property type="component" value="Unassembled WGS sequence"/>
</dbReference>
<reference evidence="2 3" key="1">
    <citation type="submission" date="2016-10" db="EMBL/GenBank/DDBJ databases">
        <authorList>
            <person name="de Groot N.N."/>
        </authorList>
    </citation>
    <scope>NUCLEOTIDE SEQUENCE [LARGE SCALE GENOMIC DNA]</scope>
    <source>
        <strain evidence="2 3">CGMCC 1.5337</strain>
    </source>
</reference>
<dbReference type="SUPFAM" id="SSF46785">
    <property type="entry name" value="Winged helix' DNA-binding domain"/>
    <property type="match status" value="1"/>
</dbReference>
<feature type="domain" description="Transcription regulator PadR N-terminal" evidence="1">
    <location>
        <begin position="20"/>
        <end position="84"/>
    </location>
</feature>
<sequence>MTEASLADLSAFQRDVLWTLAKDGASKGLAVKDSLESYYAENVNHGRLYPNLDSLVDHGLVAKSQRDRRTNEYQLTDAGRAALADRLGWQDTEEVQP</sequence>
<keyword evidence="3" id="KW-1185">Reference proteome</keyword>
<name>A0A1I0P847_9EURY</name>
<evidence type="ECO:0000313" key="3">
    <source>
        <dbReference type="Proteomes" id="UP000198518"/>
    </source>
</evidence>
<dbReference type="RefSeq" id="WP_089668694.1">
    <property type="nucleotide sequence ID" value="NZ_FOJA01000001.1"/>
</dbReference>
<evidence type="ECO:0000259" key="1">
    <source>
        <dbReference type="Pfam" id="PF03551"/>
    </source>
</evidence>
<proteinExistence type="predicted"/>
<dbReference type="EMBL" id="FOJA01000001">
    <property type="protein sequence ID" value="SEW10520.1"/>
    <property type="molecule type" value="Genomic_DNA"/>
</dbReference>
<organism evidence="2 3">
    <name type="scientific">Halobacterium jilantaiense</name>
    <dbReference type="NCBI Taxonomy" id="355548"/>
    <lineage>
        <taxon>Archaea</taxon>
        <taxon>Methanobacteriati</taxon>
        <taxon>Methanobacteriota</taxon>
        <taxon>Stenosarchaea group</taxon>
        <taxon>Halobacteria</taxon>
        <taxon>Halobacteriales</taxon>
        <taxon>Halobacteriaceae</taxon>
        <taxon>Halobacterium</taxon>
    </lineage>
</organism>
<dbReference type="InterPro" id="IPR036388">
    <property type="entry name" value="WH-like_DNA-bd_sf"/>
</dbReference>
<gene>
    <name evidence="2" type="ORF">SAMN04487945_1478</name>
</gene>
<protein>
    <submittedName>
        <fullName evidence="2">Transcriptional regulator PadR-like family protein</fullName>
    </submittedName>
</protein>
<dbReference type="AlphaFoldDB" id="A0A1I0P847"/>
<accession>A0A1I0P847</accession>
<evidence type="ECO:0000313" key="2">
    <source>
        <dbReference type="EMBL" id="SEW10520.1"/>
    </source>
</evidence>
<dbReference type="InterPro" id="IPR036390">
    <property type="entry name" value="WH_DNA-bd_sf"/>
</dbReference>